<dbReference type="EMBL" id="JBHSAF010000001">
    <property type="protein sequence ID" value="MFC3912319.1"/>
    <property type="molecule type" value="Genomic_DNA"/>
</dbReference>
<dbReference type="Proteomes" id="UP001595692">
    <property type="component" value="Unassembled WGS sequence"/>
</dbReference>
<dbReference type="Gene3D" id="2.40.50.240">
    <property type="entry name" value="NifT/FixU-like"/>
    <property type="match status" value="1"/>
</dbReference>
<comment type="caution">
    <text evidence="1">The sequence shown here is derived from an EMBL/GenBank/DDBJ whole genome shotgun (WGS) entry which is preliminary data.</text>
</comment>
<organism evidence="1 2">
    <name type="scientific">Pseudaeromonas sharmana</name>
    <dbReference type="NCBI Taxonomy" id="328412"/>
    <lineage>
        <taxon>Bacteria</taxon>
        <taxon>Pseudomonadati</taxon>
        <taxon>Pseudomonadota</taxon>
        <taxon>Gammaproteobacteria</taxon>
        <taxon>Aeromonadales</taxon>
        <taxon>Aeromonadaceae</taxon>
        <taxon>Pseudaeromonas</taxon>
    </lineage>
</organism>
<sequence>MPNVMFRQQADGLYCYIAKRDLEAKITAMEFESAECWGGRFELADGQAFYLQPLNQMPALPTTLRVTRADGDD</sequence>
<keyword evidence="2" id="KW-1185">Reference proteome</keyword>
<name>A0ABV8CKA6_9GAMM</name>
<protein>
    <submittedName>
        <fullName evidence="1">Nitrogen fixation protein NifT</fullName>
    </submittedName>
</protein>
<accession>A0ABV8CKA6</accession>
<dbReference type="NCBIfam" id="TIGR02934">
    <property type="entry name" value="nifT_nitrog"/>
    <property type="match status" value="1"/>
</dbReference>
<evidence type="ECO:0000313" key="2">
    <source>
        <dbReference type="Proteomes" id="UP001595692"/>
    </source>
</evidence>
<dbReference type="InterPro" id="IPR024044">
    <property type="entry name" value="NifT/FixU_barrel-like_dom_sf"/>
</dbReference>
<evidence type="ECO:0000313" key="1">
    <source>
        <dbReference type="EMBL" id="MFC3912319.1"/>
    </source>
</evidence>
<dbReference type="Pfam" id="PF06988">
    <property type="entry name" value="NifT"/>
    <property type="match status" value="1"/>
</dbReference>
<dbReference type="InterPro" id="IPR009727">
    <property type="entry name" value="NifT"/>
</dbReference>
<proteinExistence type="predicted"/>
<gene>
    <name evidence="1" type="primary">nifT</name>
    <name evidence="1" type="ORF">ACFOSS_02420</name>
</gene>
<dbReference type="RefSeq" id="WP_377150426.1">
    <property type="nucleotide sequence ID" value="NZ_JBHSAF010000001.1"/>
</dbReference>
<reference evidence="2" key="1">
    <citation type="journal article" date="2019" name="Int. J. Syst. Evol. Microbiol.">
        <title>The Global Catalogue of Microorganisms (GCM) 10K type strain sequencing project: providing services to taxonomists for standard genome sequencing and annotation.</title>
        <authorList>
            <consortium name="The Broad Institute Genomics Platform"/>
            <consortium name="The Broad Institute Genome Sequencing Center for Infectious Disease"/>
            <person name="Wu L."/>
            <person name="Ma J."/>
        </authorList>
    </citation>
    <scope>NUCLEOTIDE SEQUENCE [LARGE SCALE GENOMIC DNA]</scope>
    <source>
        <strain evidence="2">CCUG 54939</strain>
    </source>
</reference>
<dbReference type="SUPFAM" id="SSF159203">
    <property type="entry name" value="NifT/FixU-like"/>
    <property type="match status" value="1"/>
</dbReference>